<evidence type="ECO:0000259" key="6">
    <source>
        <dbReference type="SMART" id="SM00499"/>
    </source>
</evidence>
<comment type="function">
    <text evidence="4">Plant non-specific lipid-transfer proteins transfer phospholipids as well as galactolipids across membranes. May play a role in wax or cutin deposition in the cell walls of expanding epidermal cells and certain secretory tissues.</text>
</comment>
<evidence type="ECO:0000256" key="1">
    <source>
        <dbReference type="ARBA" id="ARBA00009748"/>
    </source>
</evidence>
<dbReference type="GO" id="GO:0008289">
    <property type="term" value="F:lipid binding"/>
    <property type="evidence" value="ECO:0007669"/>
    <property type="project" value="UniProtKB-KW"/>
</dbReference>
<dbReference type="PROSITE" id="PS00597">
    <property type="entry name" value="PLANT_LTP"/>
    <property type="match status" value="1"/>
</dbReference>
<keyword evidence="4" id="KW-0446">Lipid-binding</keyword>
<evidence type="ECO:0000313" key="7">
    <source>
        <dbReference type="EMBL" id="KAK7837222.1"/>
    </source>
</evidence>
<dbReference type="InterPro" id="IPR036312">
    <property type="entry name" value="Bifun_inhib/LTP/seed_sf"/>
</dbReference>
<evidence type="ECO:0000256" key="5">
    <source>
        <dbReference type="SAM" id="SignalP"/>
    </source>
</evidence>
<keyword evidence="8" id="KW-1185">Reference proteome</keyword>
<evidence type="ECO:0000256" key="4">
    <source>
        <dbReference type="RuleBase" id="RU000628"/>
    </source>
</evidence>
<dbReference type="PRINTS" id="PR00382">
    <property type="entry name" value="LIPIDTRNSFER"/>
</dbReference>
<evidence type="ECO:0000256" key="3">
    <source>
        <dbReference type="ARBA" id="ARBA00023157"/>
    </source>
</evidence>
<dbReference type="InterPro" id="IPR000528">
    <property type="entry name" value="Plant_nsLTP"/>
</dbReference>
<dbReference type="Gene3D" id="1.10.110.10">
    <property type="entry name" value="Plant lipid-transfer and hydrophobic proteins"/>
    <property type="match status" value="1"/>
</dbReference>
<feature type="signal peptide" evidence="5">
    <location>
        <begin position="1"/>
        <end position="26"/>
    </location>
</feature>
<reference evidence="7 8" key="1">
    <citation type="journal article" date="2018" name="Sci. Data">
        <title>The draft genome sequence of cork oak.</title>
        <authorList>
            <person name="Ramos A.M."/>
            <person name="Usie A."/>
            <person name="Barbosa P."/>
            <person name="Barros P.M."/>
            <person name="Capote T."/>
            <person name="Chaves I."/>
            <person name="Simoes F."/>
            <person name="Abreu I."/>
            <person name="Carrasquinho I."/>
            <person name="Faro C."/>
            <person name="Guimaraes J.B."/>
            <person name="Mendonca D."/>
            <person name="Nobrega F."/>
            <person name="Rodrigues L."/>
            <person name="Saibo N.J.M."/>
            <person name="Varela M.C."/>
            <person name="Egas C."/>
            <person name="Matos J."/>
            <person name="Miguel C.M."/>
            <person name="Oliveira M.M."/>
            <person name="Ricardo C.P."/>
            <person name="Goncalves S."/>
        </authorList>
    </citation>
    <scope>NUCLEOTIDE SEQUENCE [LARGE SCALE GENOMIC DNA]</scope>
    <source>
        <strain evidence="8">cv. HL8</strain>
    </source>
</reference>
<accession>A0AAW0KE98</accession>
<dbReference type="EMBL" id="PKMF04000333">
    <property type="protein sequence ID" value="KAK7837222.1"/>
    <property type="molecule type" value="Genomic_DNA"/>
</dbReference>
<proteinExistence type="inferred from homology"/>
<keyword evidence="3" id="KW-1015">Disulfide bond</keyword>
<dbReference type="GO" id="GO:0006869">
    <property type="term" value="P:lipid transport"/>
    <property type="evidence" value="ECO:0007669"/>
    <property type="project" value="InterPro"/>
</dbReference>
<dbReference type="SUPFAM" id="SSF47699">
    <property type="entry name" value="Bifunctional inhibitor/lipid-transfer protein/seed storage 2S albumin"/>
    <property type="match status" value="1"/>
</dbReference>
<organism evidence="7 8">
    <name type="scientific">Quercus suber</name>
    <name type="common">Cork oak</name>
    <dbReference type="NCBI Taxonomy" id="58331"/>
    <lineage>
        <taxon>Eukaryota</taxon>
        <taxon>Viridiplantae</taxon>
        <taxon>Streptophyta</taxon>
        <taxon>Embryophyta</taxon>
        <taxon>Tracheophyta</taxon>
        <taxon>Spermatophyta</taxon>
        <taxon>Magnoliopsida</taxon>
        <taxon>eudicotyledons</taxon>
        <taxon>Gunneridae</taxon>
        <taxon>Pentapetalae</taxon>
        <taxon>rosids</taxon>
        <taxon>fabids</taxon>
        <taxon>Fagales</taxon>
        <taxon>Fagaceae</taxon>
        <taxon>Quercus</taxon>
    </lineage>
</organism>
<dbReference type="AlphaFoldDB" id="A0AAW0KE98"/>
<dbReference type="SMART" id="SM00499">
    <property type="entry name" value="AAI"/>
    <property type="match status" value="1"/>
</dbReference>
<keyword evidence="2 4" id="KW-0813">Transport</keyword>
<comment type="caution">
    <text evidence="7">The sequence shown here is derived from an EMBL/GenBank/DDBJ whole genome shotgun (WGS) entry which is preliminary data.</text>
</comment>
<comment type="similarity">
    <text evidence="1 4">Belongs to the plant LTP family.</text>
</comment>
<name>A0AAW0KE98_QUESU</name>
<feature type="chain" id="PRO_5043384860" description="Non-specific lipid-transfer protein" evidence="5">
    <location>
        <begin position="27"/>
        <end position="118"/>
    </location>
</feature>
<evidence type="ECO:0000313" key="8">
    <source>
        <dbReference type="Proteomes" id="UP000237347"/>
    </source>
</evidence>
<feature type="domain" description="Bifunctional inhibitor/plant lipid transfer protein/seed storage helical" evidence="6">
    <location>
        <begin position="30"/>
        <end position="114"/>
    </location>
</feature>
<dbReference type="Pfam" id="PF00234">
    <property type="entry name" value="Tryp_alpha_amyl"/>
    <property type="match status" value="1"/>
</dbReference>
<gene>
    <name evidence="7" type="primary">NLTP2_3</name>
    <name evidence="7" type="ORF">CFP56_021455</name>
</gene>
<evidence type="ECO:0000256" key="2">
    <source>
        <dbReference type="ARBA" id="ARBA00022448"/>
    </source>
</evidence>
<keyword evidence="5" id="KW-0732">Signal</keyword>
<sequence>MANSLVLRLTCLALMCMVIGAPVAQAAITCGQVTSALAPCIGFLRSGGSPTQACCNGVKSLNNAAKTTADRQADCECLKTAAGSISGIDFANAASLPGKCGVNIPYEISTSTNCKNVK</sequence>
<dbReference type="InterPro" id="IPR016140">
    <property type="entry name" value="Bifunc_inhib/LTP/seed_store"/>
</dbReference>
<protein>
    <recommendedName>
        <fullName evidence="4">Non-specific lipid-transfer protein</fullName>
    </recommendedName>
</protein>
<dbReference type="CDD" id="cd01960">
    <property type="entry name" value="nsLTP1"/>
    <property type="match status" value="1"/>
</dbReference>
<dbReference type="PANTHER" id="PTHR33076">
    <property type="entry name" value="NON-SPECIFIC LIPID-TRANSFER PROTEIN 2-RELATED"/>
    <property type="match status" value="1"/>
</dbReference>
<dbReference type="Proteomes" id="UP000237347">
    <property type="component" value="Unassembled WGS sequence"/>
</dbReference>
<dbReference type="FunFam" id="1.10.110.10:FF:000002">
    <property type="entry name" value="Non-specific lipid-transfer protein"/>
    <property type="match status" value="1"/>
</dbReference>